<evidence type="ECO:0000256" key="1">
    <source>
        <dbReference type="ARBA" id="ARBA00022837"/>
    </source>
</evidence>
<dbReference type="NCBIfam" id="TIGR01965">
    <property type="entry name" value="VCBS_repeat"/>
    <property type="match status" value="12"/>
</dbReference>
<feature type="region of interest" description="Disordered" evidence="2">
    <location>
        <begin position="1684"/>
        <end position="1707"/>
    </location>
</feature>
<evidence type="ECO:0000259" key="3">
    <source>
        <dbReference type="PROSITE" id="PS50234"/>
    </source>
</evidence>
<feature type="compositionally biased region" description="Polar residues" evidence="2">
    <location>
        <begin position="1694"/>
        <end position="1707"/>
    </location>
</feature>
<proteinExistence type="predicted"/>
<dbReference type="InterPro" id="IPR036465">
    <property type="entry name" value="vWFA_dom_sf"/>
</dbReference>
<name>A0ABX8DWU4_9PSED</name>
<sequence>MANLIGVVSKVVGQVFAVAADGGRRALVEGDRLYAGEQLETGAAGAVAVHLENGAELTLGRDSSLQLSPDLLANHASHVNAPETVTPSQAQLTDVEKLQQAIAAGADPSQEGEAPAAGPGNGGSPSALGGGHSFVQLTEVGGHLDPVIGFPTAGFNSIPEIPEPWIGARGDDQGPGGFVPPVIPPVEPPIDHPVTLDGLEVNGGELTVYEKNLADGSSPDNGALTQSGSFTVHAPDGLHTLTVGGINVVIGGVVSGFPQSITTGLGNTLTITGYNPATGVVSYSYTLLDNEAHPAGQGINNIGESFSVVAIDSDGSKATGSLDVNIVDDVPQARPDSASVVEGGTVTGNVLHNDSLGADRPPVEHTVVGVRAGSDTSTSAIGSLGVNIAGTYGTLVLNANGEAVYKADPNAVPPAGATDVFTYTIRDADGDESTTTITINVTDSKLVACPDSVTVYEKALDLVQDPQDLAPGTVVGSNPGSAGETATGTLAGSVGGGSGALTFTLVGSSTGAYGQIQINADGSYKYTLTSAPQVGGGNDGANVVTSETFTYKATDALGNSVTSTIVIKIVDDVPRAESDSTTVVEGGTVTGNVLDNDTLGADGAAQGGAVVGVRAGADTSTSAIGSLGVSIAGTYGTLILNANGEAIYKADPNSVAPTGAKDVFTYTIRDADGDESTTTITINVTDSKLVACPDDDIKVYERGLDLVQDAWDLAPGTVEGSAPTRATETSVGNLQGRVGGGSGALTYSLEGSAIGNFGQIQINADGSYKYTLTSAPHIGNGNDGANVVSTETFTYKATDALGNSVTSTIVIHIVDDMPIAESDSATVMEGGTVTGNVLLNDILGADGAAQGGAVVGVRAGADTSTSAIGSLGVSIAGTYGTLILNANGEAIYKADPNSVAPTGAKDVFTYTIRDADGDESTTTITINVTDSKLVACPDDDIKVYERGLDLVQDAWDLAPGTVEGSAPTRATETSVGNLQGRVGGGSGALTYSLEGSAIGNYGQIQINADGSYKYTLTSAPHIGNGNDGANVVSTETFTYKATDALGNSVTSTIVIHIVDDMPIAESDSATVMEGGTVTGNVLLNDILGADGAAQGGAVVGVRAGADTSTSAIGSLGVSIAGTYGTLILNANGEAIYKADPNSVAPTGAKDVFTYTIRDADGDESTTTITINVTDSKLVACPDDDIKVYERGLDLVQDAWDLAPGTVEGSAPTRATETSVGNLQGRVGGGSGALTYSLEGSAIGNYGQIQINADGSYKYTLTSAPHIGNGNDGANVVSTETFTYKATDALGNSVTSTIVIHIVDDMPIAESDSATVMEGGTVTGNVLLNDILGADGAAQGGAVVGVRAGADTSTSAIGSLGVSIAGTYGTLILNANGEAIYKADPNSVAPTGAKDVFTYTIRDADGDESTTTITINVTDSKLVACADTEVKVYEKALDLTQDPQDLAPGTVVGSNPTSPGETGTGTLVGSVTGGSGALTYTLVGSTTGAYGQIQLNADGSYKYTLTSAPHIGNGDDGANIVTSETFTYKATDQLGNSVTSTIVIKIVDDVPRAESDSTTVVEGGTVTGNVLDNDTLGADGPAQGGAVVGVRFGADTSTSAIGSLGVGIAGTYGTLILHANGEAEYKANPNAVTQDGAQDTFTYTIRDADGDESTTTITINVTDSKIVACPNNEVTVYEKALDLSQDPNDLAPGTVTGSDPGSTGETATGSLVGSVSGASGAITYTLVGSSTGAYGQIQLNADGSFKYTLTSAPKTAGGLNDGPNVVTSETFVYKATDAAGNSTTSNIVINIVDDVPTTADAVRSTTPGQVDTNVMLIIDVSGSMADNSGVRGLSRLELAKEAIGALLDKYDDMGDVKVQVVTFSTGASDRTDVWVTVAEAKALIKDLTPGGSTYYDSAVNVAQTAYQTPGKLEGAQSVSYFFSDGAPTSGHALTETRTGNWENFLGDNGIKSYAIGLGSGVNTGNLNPAAYDGSTHTNTNSVVVTDLAQLDNVLSGTVQGAPITGSLMSGGDFGADGGFIKSLLIDGTTYTFDPKGNANQPSYAASGGADRGTFDANSHSITVKTALGGTLVVDMDNGQFTYTPPKDSGSNQVETIRFVASDNDGDLSGANLVINVNTNAAPVAGADHVITNILAPSISVPAAALLANDSDANHDRLSAAPITFNTGWTKGADFTAGNGKTVITFTGQDDTLANQERVLARSAFTGAAGSMTAALVVSGYLGAVSAANGNDEDVIKVSLREGETLTLDHNRTADRNLLMQWKDEGGTYHTIADGGSFTASHDGVYSIHLVNQVNDDGGKGAESYQLNMSINYAGAHDYTPTYNGTYTVSDGHGGSATGAVDITYQAGSTLEGTSHDDVLLAGSGDDVLNGGAGNDVLIGGDGNDKLYGGDGNDLLIGGNGNDLLDGGAGNDTASYAGASAGVTVSLALTGEQNTIGAGLDKLVSIENLIGSDHDDKLTGDDNANTLIGGLGNDILIGGGGDDLLIGGPGNNTLTGGAGSDTFLWQQGNTGHDKVTDFTPGTDRLDLSQLLQGENATSASLDDYLHFTVTGTGNGVISTIQVSAVAGAAPTQTIELAGVDLAHHYGVTAGAGGVISAGADTATVINGMLNDHSLKVDTV</sequence>
<dbReference type="InterPro" id="IPR002035">
    <property type="entry name" value="VWF_A"/>
</dbReference>
<dbReference type="PROSITE" id="PS50234">
    <property type="entry name" value="VWFA"/>
    <property type="match status" value="1"/>
</dbReference>
<dbReference type="InterPro" id="IPR018511">
    <property type="entry name" value="Hemolysin-typ_Ca-bd_CS"/>
</dbReference>
<dbReference type="InterPro" id="IPR011049">
    <property type="entry name" value="Serralysin-like_metalloprot_C"/>
</dbReference>
<dbReference type="SMART" id="SM00327">
    <property type="entry name" value="VWA"/>
    <property type="match status" value="1"/>
</dbReference>
<evidence type="ECO:0000256" key="2">
    <source>
        <dbReference type="SAM" id="MobiDB-lite"/>
    </source>
</evidence>
<gene>
    <name evidence="4" type="ORF">KH389_07880</name>
</gene>
<dbReference type="Pfam" id="PF00353">
    <property type="entry name" value="HemolysinCabind"/>
    <property type="match status" value="3"/>
</dbReference>
<dbReference type="PRINTS" id="PR00313">
    <property type="entry name" value="CABNDNGRPT"/>
</dbReference>
<feature type="region of interest" description="Disordered" evidence="2">
    <location>
        <begin position="1443"/>
        <end position="1463"/>
    </location>
</feature>
<dbReference type="EMBL" id="CP074676">
    <property type="protein sequence ID" value="QVL20489.1"/>
    <property type="molecule type" value="Genomic_DNA"/>
</dbReference>
<reference evidence="4 5" key="1">
    <citation type="journal article" date="2016" name="J. Hazard. Mater.">
        <title>A newly isolated Pseudomonas putida S-1 strain for batch-mode-propanethiol degradation and continuous treatment of propanethiol-containing waste gas.</title>
        <authorList>
            <person name="Chen D.Z."/>
            <person name="Sun Y.M."/>
            <person name="Han L.M."/>
            <person name="Chen J."/>
            <person name="Ye J.X."/>
            <person name="Chen J.M."/>
        </authorList>
    </citation>
    <scope>NUCLEOTIDE SEQUENCE [LARGE SCALE GENOMIC DNA]</scope>
    <source>
        <strain evidence="4 5">S-1</strain>
    </source>
</reference>
<evidence type="ECO:0000313" key="5">
    <source>
        <dbReference type="Proteomes" id="UP000678154"/>
    </source>
</evidence>
<feature type="domain" description="VWFA" evidence="3">
    <location>
        <begin position="1812"/>
        <end position="1997"/>
    </location>
</feature>
<dbReference type="NCBIfam" id="TIGR03661">
    <property type="entry name" value="T1SS_VCA0849"/>
    <property type="match status" value="1"/>
</dbReference>
<dbReference type="InterPro" id="IPR047777">
    <property type="entry name" value="LapA-like_RM"/>
</dbReference>
<protein>
    <submittedName>
        <fullName evidence="4">Retention module-containing protein</fullName>
    </submittedName>
</protein>
<feature type="compositionally biased region" description="Gly residues" evidence="2">
    <location>
        <begin position="119"/>
        <end position="132"/>
    </location>
</feature>
<accession>A0ABX8DWU4</accession>
<organism evidence="4 5">
    <name type="scientific">Pseudomonas qingdaonensis</name>
    <dbReference type="NCBI Taxonomy" id="2056231"/>
    <lineage>
        <taxon>Bacteria</taxon>
        <taxon>Pseudomonadati</taxon>
        <taxon>Pseudomonadota</taxon>
        <taxon>Gammaproteobacteria</taxon>
        <taxon>Pseudomonadales</taxon>
        <taxon>Pseudomonadaceae</taxon>
        <taxon>Pseudomonas</taxon>
    </lineage>
</organism>
<dbReference type="GeneID" id="87480157"/>
<dbReference type="SUPFAM" id="SSF51120">
    <property type="entry name" value="beta-Roll"/>
    <property type="match status" value="2"/>
</dbReference>
<keyword evidence="5" id="KW-1185">Reference proteome</keyword>
<dbReference type="RefSeq" id="WP_213607196.1">
    <property type="nucleotide sequence ID" value="NZ_CP074676.1"/>
</dbReference>
<dbReference type="SUPFAM" id="SSF53300">
    <property type="entry name" value="vWA-like"/>
    <property type="match status" value="1"/>
</dbReference>
<keyword evidence="1" id="KW-0106">Calcium</keyword>
<dbReference type="InterPro" id="IPR019960">
    <property type="entry name" value="T1SS_VCA0849"/>
</dbReference>
<dbReference type="Proteomes" id="UP000678154">
    <property type="component" value="Chromosome"/>
</dbReference>
<dbReference type="Pfam" id="PF17963">
    <property type="entry name" value="Big_9"/>
    <property type="match status" value="6"/>
</dbReference>
<dbReference type="InterPro" id="IPR001343">
    <property type="entry name" value="Hemolysn_Ca-bd"/>
</dbReference>
<dbReference type="CDD" id="cd00198">
    <property type="entry name" value="vWFA"/>
    <property type="match status" value="1"/>
</dbReference>
<dbReference type="Gene3D" id="3.40.50.410">
    <property type="entry name" value="von Willebrand factor, type A domain"/>
    <property type="match status" value="1"/>
</dbReference>
<feature type="region of interest" description="Disordered" evidence="2">
    <location>
        <begin position="104"/>
        <end position="133"/>
    </location>
</feature>
<dbReference type="NCBIfam" id="NF033682">
    <property type="entry name" value="retention_LapA"/>
    <property type="match status" value="1"/>
</dbReference>
<dbReference type="InterPro" id="IPR010221">
    <property type="entry name" value="VCBS_dom"/>
</dbReference>
<dbReference type="PROSITE" id="PS00330">
    <property type="entry name" value="HEMOLYSIN_CALCIUM"/>
    <property type="match status" value="4"/>
</dbReference>
<feature type="compositionally biased region" description="Low complexity" evidence="2">
    <location>
        <begin position="108"/>
        <end position="118"/>
    </location>
</feature>
<evidence type="ECO:0000313" key="4">
    <source>
        <dbReference type="EMBL" id="QVL20489.1"/>
    </source>
</evidence>
<dbReference type="Pfam" id="PF13519">
    <property type="entry name" value="VWA_2"/>
    <property type="match status" value="1"/>
</dbReference>
<dbReference type="Gene3D" id="2.150.10.10">
    <property type="entry name" value="Serralysin-like metalloprotease, C-terminal"/>
    <property type="match status" value="2"/>
</dbReference>